<dbReference type="Pfam" id="PF08335">
    <property type="entry name" value="GlnD_UR_UTase"/>
    <property type="match status" value="1"/>
</dbReference>
<reference evidence="8 10" key="2">
    <citation type="journal article" date="2013" name="Nature">
        <title>Insights into bilaterian evolution from three spiralian genomes.</title>
        <authorList>
            <person name="Simakov O."/>
            <person name="Marletaz F."/>
            <person name="Cho S.J."/>
            <person name="Edsinger-Gonzales E."/>
            <person name="Havlak P."/>
            <person name="Hellsten U."/>
            <person name="Kuo D.H."/>
            <person name="Larsson T."/>
            <person name="Lv J."/>
            <person name="Arendt D."/>
            <person name="Savage R."/>
            <person name="Osoegawa K."/>
            <person name="de Jong P."/>
            <person name="Grimwood J."/>
            <person name="Chapman J.A."/>
            <person name="Shapiro H."/>
            <person name="Aerts A."/>
            <person name="Otillar R.P."/>
            <person name="Terry A.Y."/>
            <person name="Boore J.L."/>
            <person name="Grigoriev I.V."/>
            <person name="Lindberg D.R."/>
            <person name="Seaver E.C."/>
            <person name="Weisblat D.A."/>
            <person name="Putnam N.H."/>
            <person name="Rokhsar D.S."/>
        </authorList>
    </citation>
    <scope>NUCLEOTIDE SEQUENCE</scope>
    <source>
        <strain evidence="8 10">I ESC-2004</strain>
    </source>
</reference>
<keyword evidence="10" id="KW-1185">Reference proteome</keyword>
<proteinExistence type="inferred from homology"/>
<dbReference type="Proteomes" id="UP000014760">
    <property type="component" value="Unassembled WGS sequence"/>
</dbReference>
<evidence type="ECO:0000256" key="4">
    <source>
        <dbReference type="ARBA" id="ARBA00022842"/>
    </source>
</evidence>
<keyword evidence="1" id="KW-0808">Transferase</keyword>
<dbReference type="AlphaFoldDB" id="R7UR83"/>
<dbReference type="STRING" id="283909.R7UR83"/>
<evidence type="ECO:0000256" key="1">
    <source>
        <dbReference type="ARBA" id="ARBA00022679"/>
    </source>
</evidence>
<keyword evidence="2" id="KW-0548">Nucleotidyltransferase</keyword>
<feature type="non-terminal residue" evidence="8">
    <location>
        <position position="274"/>
    </location>
</feature>
<evidence type="ECO:0000259" key="7">
    <source>
        <dbReference type="Pfam" id="PF08335"/>
    </source>
</evidence>
<dbReference type="OrthoDB" id="2019938at2759"/>
<evidence type="ECO:0000313" key="9">
    <source>
        <dbReference type="EnsemblMetazoa" id="CapteP196127"/>
    </source>
</evidence>
<feature type="domain" description="Polymerase nucleotidyl transferase" evidence="6">
    <location>
        <begin position="36"/>
        <end position="109"/>
    </location>
</feature>
<dbReference type="PANTHER" id="PTHR47320">
    <property type="entry name" value="BIFUNCTIONAL URIDYLYLTRANSFERASE/URIDYLYL-REMOVING ENZYME"/>
    <property type="match status" value="1"/>
</dbReference>
<evidence type="ECO:0000313" key="8">
    <source>
        <dbReference type="EMBL" id="ELU08690.1"/>
    </source>
</evidence>
<dbReference type="InterPro" id="IPR043519">
    <property type="entry name" value="NT_sf"/>
</dbReference>
<evidence type="ECO:0008006" key="11">
    <source>
        <dbReference type="Google" id="ProtNLM"/>
    </source>
</evidence>
<reference evidence="10" key="1">
    <citation type="submission" date="2012-12" db="EMBL/GenBank/DDBJ databases">
        <authorList>
            <person name="Hellsten U."/>
            <person name="Grimwood J."/>
            <person name="Chapman J.A."/>
            <person name="Shapiro H."/>
            <person name="Aerts A."/>
            <person name="Otillar R.P."/>
            <person name="Terry A.Y."/>
            <person name="Boore J.L."/>
            <person name="Simakov O."/>
            <person name="Marletaz F."/>
            <person name="Cho S.-J."/>
            <person name="Edsinger-Gonzales E."/>
            <person name="Havlak P."/>
            <person name="Kuo D.-H."/>
            <person name="Larsson T."/>
            <person name="Lv J."/>
            <person name="Arendt D."/>
            <person name="Savage R."/>
            <person name="Osoegawa K."/>
            <person name="de Jong P."/>
            <person name="Lindberg D.R."/>
            <person name="Seaver E.C."/>
            <person name="Weisblat D.A."/>
            <person name="Putnam N.H."/>
            <person name="Grigoriev I.V."/>
            <person name="Rokhsar D.S."/>
        </authorList>
    </citation>
    <scope>NUCLEOTIDE SEQUENCE</scope>
    <source>
        <strain evidence="10">I ESC-2004</strain>
    </source>
</reference>
<keyword evidence="4" id="KW-0460">Magnesium</keyword>
<dbReference type="Pfam" id="PF01909">
    <property type="entry name" value="NTP_transf_2"/>
    <property type="match status" value="1"/>
</dbReference>
<dbReference type="EMBL" id="AMQN01021575">
    <property type="status" value="NOT_ANNOTATED_CDS"/>
    <property type="molecule type" value="Genomic_DNA"/>
</dbReference>
<dbReference type="InterPro" id="IPR002934">
    <property type="entry name" value="Polymerase_NTP_transf_dom"/>
</dbReference>
<dbReference type="SUPFAM" id="SSF81301">
    <property type="entry name" value="Nucleotidyltransferase"/>
    <property type="match status" value="1"/>
</dbReference>
<dbReference type="GO" id="GO:0008773">
    <property type="term" value="F:[protein-PII] uridylyltransferase activity"/>
    <property type="evidence" value="ECO:0007669"/>
    <property type="project" value="InterPro"/>
</dbReference>
<evidence type="ECO:0000256" key="5">
    <source>
        <dbReference type="ARBA" id="ARBA00023268"/>
    </source>
</evidence>
<dbReference type="InterPro" id="IPR013546">
    <property type="entry name" value="PII_UdlTrfase/GS_AdlTrfase"/>
</dbReference>
<evidence type="ECO:0000256" key="2">
    <source>
        <dbReference type="ARBA" id="ARBA00022695"/>
    </source>
</evidence>
<sequence>MDQWFMDGMDIEQLVFARAWLIDQVLCLAWEHLDWSKGCPAALLAVGGYGRGELHPGSDIDILILLEEDHYNEHQDAIEHFLTLLWDIGLKVGSSVRSLAECAHQAAKDLTIITNLMESRVISGPIVLHERLLDITDTDHMWPSQRYLQAKFEEQRKRHRKYNDTEYDLEPNIKGSPGGLRDLHMLGWVARRHYGTHDPAELLELGFLSNVEHQQLLRCRAFLWKIRWALHSLTGRSEDRLLFDHQRTLASQFGYHDHTGALAVEQFMQSYFRT</sequence>
<feature type="domain" description="PII-uridylyltransferase/Glutamine-synthetase adenylyltransferase" evidence="7">
    <location>
        <begin position="147"/>
        <end position="274"/>
    </location>
</feature>
<organism evidence="8">
    <name type="scientific">Capitella teleta</name>
    <name type="common">Polychaete worm</name>
    <dbReference type="NCBI Taxonomy" id="283909"/>
    <lineage>
        <taxon>Eukaryota</taxon>
        <taxon>Metazoa</taxon>
        <taxon>Spiralia</taxon>
        <taxon>Lophotrochozoa</taxon>
        <taxon>Annelida</taxon>
        <taxon>Polychaeta</taxon>
        <taxon>Sedentaria</taxon>
        <taxon>Scolecida</taxon>
        <taxon>Capitellidae</taxon>
        <taxon>Capitella</taxon>
    </lineage>
</organism>
<dbReference type="OMA" id="CTTSARD"/>
<keyword evidence="5" id="KW-0511">Multifunctional enzyme</keyword>
<dbReference type="SUPFAM" id="SSF81593">
    <property type="entry name" value="Nucleotidyltransferase substrate binding subunit/domain"/>
    <property type="match status" value="1"/>
</dbReference>
<dbReference type="PANTHER" id="PTHR47320:SF1">
    <property type="entry name" value="BIFUNCTIONAL URIDYLYLTRANSFERASE_URIDYLYL-REMOVING ENZYME"/>
    <property type="match status" value="1"/>
</dbReference>
<dbReference type="HOGENOM" id="CLU_054682_0_0_1"/>
<keyword evidence="3" id="KW-0378">Hydrolase</keyword>
<name>R7UR83_CAPTE</name>
<evidence type="ECO:0000313" key="10">
    <source>
        <dbReference type="Proteomes" id="UP000014760"/>
    </source>
</evidence>
<dbReference type="GO" id="GO:0016787">
    <property type="term" value="F:hydrolase activity"/>
    <property type="evidence" value="ECO:0007669"/>
    <property type="project" value="UniProtKB-KW"/>
</dbReference>
<evidence type="ECO:0000259" key="6">
    <source>
        <dbReference type="Pfam" id="PF01909"/>
    </source>
</evidence>
<protein>
    <recommendedName>
        <fullName evidence="11">PII-uridylyltransferase/Glutamine-synthetase adenylyltransferase domain-containing protein</fullName>
    </recommendedName>
</protein>
<gene>
    <name evidence="8" type="ORF">CAPTEDRAFT_196127</name>
</gene>
<dbReference type="Gene3D" id="3.30.460.10">
    <property type="entry name" value="Beta Polymerase, domain 2"/>
    <property type="match status" value="1"/>
</dbReference>
<dbReference type="EnsemblMetazoa" id="CapteT196127">
    <property type="protein sequence ID" value="CapteP196127"/>
    <property type="gene ID" value="CapteG196127"/>
</dbReference>
<dbReference type="EMBL" id="KB298839">
    <property type="protein sequence ID" value="ELU08690.1"/>
    <property type="molecule type" value="Genomic_DNA"/>
</dbReference>
<reference evidence="9" key="3">
    <citation type="submission" date="2015-06" db="UniProtKB">
        <authorList>
            <consortium name="EnsemblMetazoa"/>
        </authorList>
    </citation>
    <scope>IDENTIFICATION</scope>
</reference>
<dbReference type="InterPro" id="IPR010043">
    <property type="entry name" value="UTase/UR"/>
</dbReference>
<accession>R7UR83</accession>
<dbReference type="HAMAP" id="MF_00277">
    <property type="entry name" value="PII_uridylyl_transf"/>
    <property type="match status" value="1"/>
</dbReference>
<dbReference type="CDD" id="cd05401">
    <property type="entry name" value="NT_GlnE_GlnD_like"/>
    <property type="match status" value="1"/>
</dbReference>
<evidence type="ECO:0000256" key="3">
    <source>
        <dbReference type="ARBA" id="ARBA00022801"/>
    </source>
</evidence>